<protein>
    <submittedName>
        <fullName evidence="3">Uncharacterized protein</fullName>
    </submittedName>
</protein>
<organism evidence="3">
    <name type="scientific">Trepomonas sp. PC1</name>
    <dbReference type="NCBI Taxonomy" id="1076344"/>
    <lineage>
        <taxon>Eukaryota</taxon>
        <taxon>Metamonada</taxon>
        <taxon>Diplomonadida</taxon>
        <taxon>Hexamitidae</taxon>
        <taxon>Hexamitinae</taxon>
        <taxon>Trepomonas</taxon>
    </lineage>
</organism>
<evidence type="ECO:0000256" key="1">
    <source>
        <dbReference type="SAM" id="Coils"/>
    </source>
</evidence>
<gene>
    <name evidence="3" type="ORF">TPC1_30490</name>
</gene>
<feature type="coiled-coil region" evidence="1">
    <location>
        <begin position="205"/>
        <end position="232"/>
    </location>
</feature>
<sequence>QCSPARFTRMLRSDIVIKPKVDVSQFVLYFHNLKISANEASHAINCIEQNPDLLPQYQLQLDRALQIKHEYLKLQDALKHLFHNYSDNYKNFLKFPAIMQRLIDLTDLACQIAHKKINLPNFTLDSKCIISQFYLNCVINEESIPPLLNKFGFLPLQKAEQLIIQWFQNGLKQKYSVQELNLMFLLGLDYEPVLCESKMLSFKFRQFLLQKCDQKEDQLNSLYERIRDFNQSNQNELDRRRLCRLQEFKVPFFGEERLSLQKNIPTISKVDNVKKKLKQQFYFENSNFKEAKEIKSAKSARVTSVKSENKTQAWLKTSKVFQEAQLLVKQNKKEEAREKIRNFQKVRKDGILPKSAPYFRRKQLTEEKVLLKSKVIPEVKYDIVLKAKQEIEVEKVEKTKSLTQSAVKRGFQLGPQKGFYNRVEQISKGNTEYIYIEENKYLDKKIKQIYQGNLSGDRLKLEDLNMNQAENATEQLQGENAVQQNQISNEERQTNTDELSEQEQHIFQEADSFNIPQKESSIKMEKIVQKQMNERKLNEITQSKQNTICQQKENEKIFRCTQIEINNEVDNKQLKDKIVIQKIEDEQEVEQRS</sequence>
<dbReference type="EMBL" id="GDID01006591">
    <property type="protein sequence ID" value="JAP90015.1"/>
    <property type="molecule type" value="Transcribed_RNA"/>
</dbReference>
<proteinExistence type="predicted"/>
<keyword evidence="1" id="KW-0175">Coiled coil</keyword>
<evidence type="ECO:0000256" key="2">
    <source>
        <dbReference type="SAM" id="MobiDB-lite"/>
    </source>
</evidence>
<evidence type="ECO:0000313" key="3">
    <source>
        <dbReference type="EMBL" id="JAP90015.1"/>
    </source>
</evidence>
<dbReference type="AlphaFoldDB" id="A0A146K270"/>
<reference evidence="3" key="1">
    <citation type="submission" date="2015-07" db="EMBL/GenBank/DDBJ databases">
        <title>Adaptation to a free-living lifestyle via gene acquisitions in the diplomonad Trepomonas sp. PC1.</title>
        <authorList>
            <person name="Xu F."/>
            <person name="Jerlstrom-Hultqvist J."/>
            <person name="Kolisko M."/>
            <person name="Simpson A.G.B."/>
            <person name="Roger A.J."/>
            <person name="Svard S.G."/>
            <person name="Andersson J.O."/>
        </authorList>
    </citation>
    <scope>NUCLEOTIDE SEQUENCE</scope>
    <source>
        <strain evidence="3">PC1</strain>
    </source>
</reference>
<feature type="region of interest" description="Disordered" evidence="2">
    <location>
        <begin position="474"/>
        <end position="501"/>
    </location>
</feature>
<feature type="compositionally biased region" description="Polar residues" evidence="2">
    <location>
        <begin position="474"/>
        <end position="488"/>
    </location>
</feature>
<accession>A0A146K270</accession>
<name>A0A146K270_9EUKA</name>
<feature type="non-terminal residue" evidence="3">
    <location>
        <position position="1"/>
    </location>
</feature>
<feature type="non-terminal residue" evidence="3">
    <location>
        <position position="593"/>
    </location>
</feature>